<dbReference type="InterPro" id="IPR002492">
    <property type="entry name" value="Transposase_Tc1-like"/>
</dbReference>
<protein>
    <recommendedName>
        <fullName evidence="1">Transposase Tc1-like domain-containing protein</fullName>
    </recommendedName>
</protein>
<organism evidence="2 3">
    <name type="scientific">Ignelater luminosus</name>
    <name type="common">Cucubano</name>
    <name type="synonym">Pyrophorus luminosus</name>
    <dbReference type="NCBI Taxonomy" id="2038154"/>
    <lineage>
        <taxon>Eukaryota</taxon>
        <taxon>Metazoa</taxon>
        <taxon>Ecdysozoa</taxon>
        <taxon>Arthropoda</taxon>
        <taxon>Hexapoda</taxon>
        <taxon>Insecta</taxon>
        <taxon>Pterygota</taxon>
        <taxon>Neoptera</taxon>
        <taxon>Endopterygota</taxon>
        <taxon>Coleoptera</taxon>
        <taxon>Polyphaga</taxon>
        <taxon>Elateriformia</taxon>
        <taxon>Elateroidea</taxon>
        <taxon>Elateridae</taxon>
        <taxon>Agrypninae</taxon>
        <taxon>Pyrophorini</taxon>
        <taxon>Ignelater</taxon>
    </lineage>
</organism>
<dbReference type="Pfam" id="PF01498">
    <property type="entry name" value="HTH_Tnp_Tc3_2"/>
    <property type="match status" value="1"/>
</dbReference>
<sequence length="100" mass="12103">MNNVAEKMKKAGRPSIISNADRRSLKRIIKVNWRSNTREITVLWRDAIKKQISVTTTKRQIKKIGYRFYKAKQKPLLTKLQMRNRLKWARTYRFWTHVQS</sequence>
<dbReference type="OrthoDB" id="6779723at2759"/>
<comment type="caution">
    <text evidence="2">The sequence shown here is derived from an EMBL/GenBank/DDBJ whole genome shotgun (WGS) entry which is preliminary data.</text>
</comment>
<name>A0A8K0D082_IGNLU</name>
<gene>
    <name evidence="2" type="ORF">ILUMI_10537</name>
</gene>
<dbReference type="AlphaFoldDB" id="A0A8K0D082"/>
<evidence type="ECO:0000259" key="1">
    <source>
        <dbReference type="Pfam" id="PF01498"/>
    </source>
</evidence>
<dbReference type="EMBL" id="VTPC01005739">
    <property type="protein sequence ID" value="KAF2895639.1"/>
    <property type="molecule type" value="Genomic_DNA"/>
</dbReference>
<reference evidence="2" key="1">
    <citation type="submission" date="2019-08" db="EMBL/GenBank/DDBJ databases">
        <title>The genome of the North American firefly Photinus pyralis.</title>
        <authorList>
            <consortium name="Photinus pyralis genome working group"/>
            <person name="Fallon T.R."/>
            <person name="Sander Lower S.E."/>
            <person name="Weng J.-K."/>
        </authorList>
    </citation>
    <scope>NUCLEOTIDE SEQUENCE</scope>
    <source>
        <strain evidence="2">TRF0915ILg1</strain>
        <tissue evidence="2">Whole body</tissue>
    </source>
</reference>
<dbReference type="GO" id="GO:0006313">
    <property type="term" value="P:DNA transposition"/>
    <property type="evidence" value="ECO:0007669"/>
    <property type="project" value="InterPro"/>
</dbReference>
<evidence type="ECO:0000313" key="2">
    <source>
        <dbReference type="EMBL" id="KAF2895639.1"/>
    </source>
</evidence>
<dbReference type="GO" id="GO:0015074">
    <property type="term" value="P:DNA integration"/>
    <property type="evidence" value="ECO:0007669"/>
    <property type="project" value="InterPro"/>
</dbReference>
<dbReference type="Proteomes" id="UP000801492">
    <property type="component" value="Unassembled WGS sequence"/>
</dbReference>
<accession>A0A8K0D082</accession>
<dbReference type="GO" id="GO:0003677">
    <property type="term" value="F:DNA binding"/>
    <property type="evidence" value="ECO:0007669"/>
    <property type="project" value="InterPro"/>
</dbReference>
<evidence type="ECO:0000313" key="3">
    <source>
        <dbReference type="Proteomes" id="UP000801492"/>
    </source>
</evidence>
<keyword evidence="3" id="KW-1185">Reference proteome</keyword>
<proteinExistence type="predicted"/>
<feature type="domain" description="Transposase Tc1-like" evidence="1">
    <location>
        <begin position="22"/>
        <end position="92"/>
    </location>
</feature>